<organism evidence="1 2">
    <name type="scientific">Allonocardiopsis opalescens</name>
    <dbReference type="NCBI Taxonomy" id="1144618"/>
    <lineage>
        <taxon>Bacteria</taxon>
        <taxon>Bacillati</taxon>
        <taxon>Actinomycetota</taxon>
        <taxon>Actinomycetes</taxon>
        <taxon>Streptosporangiales</taxon>
        <taxon>Allonocardiopsis</taxon>
    </lineage>
</organism>
<evidence type="ECO:0000313" key="1">
    <source>
        <dbReference type="EMBL" id="PRX92037.1"/>
    </source>
</evidence>
<dbReference type="AlphaFoldDB" id="A0A2T0PT15"/>
<dbReference type="EMBL" id="PVZC01000012">
    <property type="protein sequence ID" value="PRX92037.1"/>
    <property type="molecule type" value="Genomic_DNA"/>
</dbReference>
<accession>A0A2T0PT15</accession>
<dbReference type="SUPFAM" id="SSF50118">
    <property type="entry name" value="Cell growth inhibitor/plasmid maintenance toxic component"/>
    <property type="match status" value="1"/>
</dbReference>
<reference evidence="1 2" key="1">
    <citation type="submission" date="2018-03" db="EMBL/GenBank/DDBJ databases">
        <title>Genomic Encyclopedia of Archaeal and Bacterial Type Strains, Phase II (KMG-II): from individual species to whole genera.</title>
        <authorList>
            <person name="Goeker M."/>
        </authorList>
    </citation>
    <scope>NUCLEOTIDE SEQUENCE [LARGE SCALE GENOMIC DNA]</scope>
    <source>
        <strain evidence="1 2">DSM 45601</strain>
    </source>
</reference>
<dbReference type="Proteomes" id="UP000237846">
    <property type="component" value="Unassembled WGS sequence"/>
</dbReference>
<evidence type="ECO:0008006" key="3">
    <source>
        <dbReference type="Google" id="ProtNLM"/>
    </source>
</evidence>
<dbReference type="OrthoDB" id="3196747at2"/>
<proteinExistence type="predicted"/>
<name>A0A2T0PT15_9ACTN</name>
<comment type="caution">
    <text evidence="1">The sequence shown here is derived from an EMBL/GenBank/DDBJ whole genome shotgun (WGS) entry which is preliminary data.</text>
</comment>
<gene>
    <name evidence="1" type="ORF">CLV72_112110</name>
</gene>
<evidence type="ECO:0000313" key="2">
    <source>
        <dbReference type="Proteomes" id="UP000237846"/>
    </source>
</evidence>
<protein>
    <recommendedName>
        <fullName evidence="3">mRNA interferase MazF</fullName>
    </recommendedName>
</protein>
<sequence>MRKGEIWAVRSAIRTDRPYQPMLVLAADDVIRHTDPAPVSAAPIVEDTTQPQNLRLLGVPLQEPVKGVVRVIGITPVRRVRFEELLGRVSFAELEQVDAAIRAVYGLRV</sequence>
<dbReference type="RefSeq" id="WP_106253475.1">
    <property type="nucleotide sequence ID" value="NZ_PVZC01000012.1"/>
</dbReference>
<keyword evidence="2" id="KW-1185">Reference proteome</keyword>